<sequence>MASGDLFFNQELAAAAAMAGEPYGRYFASSVHGFPHFQHPGSAAAGVPDMGFLVSGIGMPPAAFVMPEGALQAAGYGAPPAVPVEIPAAGGEQMPALTHAGPVAPCRGVWTDEEDEILKKMVVELGDRKWAAIAHHLPGRIGKQCRERWTNHLRPDLRKENIWTEDDDKVLIEAHKVYGNRWSAIARCLPGRSENSVKNHWNATKRSLKSKRRLKKKKSEQAGPGQLTLLEEYIRGNTPATQPTAPPTVSSPPSGIGYVDPADPHCAAHGMTGSSPPGMGLYLQPANAARSSSYGGTMNLNSPSLPDLNAYGGEMQERFYHSSTFPPYNNLHYGLQEPLPAPAFPLMFSPQEHLQAACTNLNLFPIADQNPARNVEFEGRSSQMAYGVCHYDSETGPSSAGGSSDPDDDVVQMASREFLTPSEDEVTLNLNRFD</sequence>
<dbReference type="AlphaFoldDB" id="A0AAD8T2J9"/>
<organism evidence="6 7">
    <name type="scientific">Lolium multiflorum</name>
    <name type="common">Italian ryegrass</name>
    <name type="synonym">Lolium perenne subsp. multiflorum</name>
    <dbReference type="NCBI Taxonomy" id="4521"/>
    <lineage>
        <taxon>Eukaryota</taxon>
        <taxon>Viridiplantae</taxon>
        <taxon>Streptophyta</taxon>
        <taxon>Embryophyta</taxon>
        <taxon>Tracheophyta</taxon>
        <taxon>Spermatophyta</taxon>
        <taxon>Magnoliopsida</taxon>
        <taxon>Liliopsida</taxon>
        <taxon>Poales</taxon>
        <taxon>Poaceae</taxon>
        <taxon>BOP clade</taxon>
        <taxon>Pooideae</taxon>
        <taxon>Poodae</taxon>
        <taxon>Poeae</taxon>
        <taxon>Poeae Chloroplast Group 2 (Poeae type)</taxon>
        <taxon>Loliodinae</taxon>
        <taxon>Loliinae</taxon>
        <taxon>Lolium</taxon>
    </lineage>
</organism>
<keyword evidence="1" id="KW-0677">Repeat</keyword>
<dbReference type="SUPFAM" id="SSF46689">
    <property type="entry name" value="Homeodomain-like"/>
    <property type="match status" value="1"/>
</dbReference>
<feature type="domain" description="HTH myb-type" evidence="5">
    <location>
        <begin position="163"/>
        <end position="209"/>
    </location>
</feature>
<feature type="compositionally biased region" description="Basic residues" evidence="3">
    <location>
        <begin position="206"/>
        <end position="218"/>
    </location>
</feature>
<gene>
    <name evidence="6" type="ORF">QYE76_056459</name>
</gene>
<evidence type="ECO:0000256" key="1">
    <source>
        <dbReference type="ARBA" id="ARBA00022737"/>
    </source>
</evidence>
<protein>
    <submittedName>
        <fullName evidence="6">Uncharacterized protein</fullName>
    </submittedName>
</protein>
<feature type="domain" description="Myb-like" evidence="4">
    <location>
        <begin position="159"/>
        <end position="205"/>
    </location>
</feature>
<name>A0AAD8T2J9_LOLMU</name>
<dbReference type="EMBL" id="JAUUTY010000003">
    <property type="protein sequence ID" value="KAK1668300.1"/>
    <property type="molecule type" value="Genomic_DNA"/>
</dbReference>
<dbReference type="InterPro" id="IPR001005">
    <property type="entry name" value="SANT/Myb"/>
</dbReference>
<feature type="domain" description="Myb-like" evidence="4">
    <location>
        <begin position="107"/>
        <end position="153"/>
    </location>
</feature>
<dbReference type="Pfam" id="PF00249">
    <property type="entry name" value="Myb_DNA-binding"/>
    <property type="match status" value="2"/>
</dbReference>
<evidence type="ECO:0000259" key="5">
    <source>
        <dbReference type="PROSITE" id="PS51294"/>
    </source>
</evidence>
<dbReference type="GO" id="GO:0000981">
    <property type="term" value="F:DNA-binding transcription factor activity, RNA polymerase II-specific"/>
    <property type="evidence" value="ECO:0007669"/>
    <property type="project" value="TreeGrafter"/>
</dbReference>
<evidence type="ECO:0000256" key="3">
    <source>
        <dbReference type="SAM" id="MobiDB-lite"/>
    </source>
</evidence>
<dbReference type="Proteomes" id="UP001231189">
    <property type="component" value="Unassembled WGS sequence"/>
</dbReference>
<proteinExistence type="predicted"/>
<evidence type="ECO:0000313" key="6">
    <source>
        <dbReference type="EMBL" id="KAK1668300.1"/>
    </source>
</evidence>
<dbReference type="PROSITE" id="PS51294">
    <property type="entry name" value="HTH_MYB"/>
    <property type="match status" value="2"/>
</dbReference>
<feature type="region of interest" description="Disordered" evidence="3">
    <location>
        <begin position="389"/>
        <end position="411"/>
    </location>
</feature>
<evidence type="ECO:0000256" key="2">
    <source>
        <dbReference type="ARBA" id="ARBA00023125"/>
    </source>
</evidence>
<dbReference type="CDD" id="cd00167">
    <property type="entry name" value="SANT"/>
    <property type="match status" value="2"/>
</dbReference>
<comment type="caution">
    <text evidence="6">The sequence shown here is derived from an EMBL/GenBank/DDBJ whole genome shotgun (WGS) entry which is preliminary data.</text>
</comment>
<dbReference type="PANTHER" id="PTHR45614">
    <property type="entry name" value="MYB PROTEIN-RELATED"/>
    <property type="match status" value="1"/>
</dbReference>
<feature type="domain" description="HTH myb-type" evidence="5">
    <location>
        <begin position="107"/>
        <end position="157"/>
    </location>
</feature>
<dbReference type="PANTHER" id="PTHR45614:SF273">
    <property type="entry name" value="MYB DOMAIN PROTEIN 100-RELATED"/>
    <property type="match status" value="1"/>
</dbReference>
<dbReference type="InterPro" id="IPR050560">
    <property type="entry name" value="MYB_TF"/>
</dbReference>
<dbReference type="Gene3D" id="1.10.10.60">
    <property type="entry name" value="Homeodomain-like"/>
    <property type="match status" value="2"/>
</dbReference>
<keyword evidence="7" id="KW-1185">Reference proteome</keyword>
<dbReference type="GO" id="GO:0000978">
    <property type="term" value="F:RNA polymerase II cis-regulatory region sequence-specific DNA binding"/>
    <property type="evidence" value="ECO:0007669"/>
    <property type="project" value="TreeGrafter"/>
</dbReference>
<feature type="region of interest" description="Disordered" evidence="3">
    <location>
        <begin position="204"/>
        <end position="228"/>
    </location>
</feature>
<accession>A0AAD8T2J9</accession>
<dbReference type="GO" id="GO:0005634">
    <property type="term" value="C:nucleus"/>
    <property type="evidence" value="ECO:0007669"/>
    <property type="project" value="TreeGrafter"/>
</dbReference>
<dbReference type="PROSITE" id="PS50090">
    <property type="entry name" value="MYB_LIKE"/>
    <property type="match status" value="2"/>
</dbReference>
<dbReference type="InterPro" id="IPR009057">
    <property type="entry name" value="Homeodomain-like_sf"/>
</dbReference>
<dbReference type="InterPro" id="IPR017930">
    <property type="entry name" value="Myb_dom"/>
</dbReference>
<dbReference type="FunFam" id="1.10.10.60:FF:000010">
    <property type="entry name" value="Transcriptional activator Myb isoform A"/>
    <property type="match status" value="1"/>
</dbReference>
<evidence type="ECO:0000313" key="7">
    <source>
        <dbReference type="Proteomes" id="UP001231189"/>
    </source>
</evidence>
<keyword evidence="2" id="KW-0238">DNA-binding</keyword>
<dbReference type="SMART" id="SM00717">
    <property type="entry name" value="SANT"/>
    <property type="match status" value="2"/>
</dbReference>
<reference evidence="6" key="1">
    <citation type="submission" date="2023-07" db="EMBL/GenBank/DDBJ databases">
        <title>A chromosome-level genome assembly of Lolium multiflorum.</title>
        <authorList>
            <person name="Chen Y."/>
            <person name="Copetti D."/>
            <person name="Kolliker R."/>
            <person name="Studer B."/>
        </authorList>
    </citation>
    <scope>NUCLEOTIDE SEQUENCE</scope>
    <source>
        <strain evidence="6">02402/16</strain>
        <tissue evidence="6">Leaf</tissue>
    </source>
</reference>
<evidence type="ECO:0000259" key="4">
    <source>
        <dbReference type="PROSITE" id="PS50090"/>
    </source>
</evidence>